<reference evidence="2 3" key="1">
    <citation type="journal article" date="2011" name="Proc. Natl. Acad. Sci. U.S.A.">
        <title>Comparative genomics of xylose-fermenting fungi for enhanced biofuel production.</title>
        <authorList>
            <person name="Wohlbach D.J."/>
            <person name="Kuo A."/>
            <person name="Sato T.K."/>
            <person name="Potts K.M."/>
            <person name="Salamov A.A."/>
            <person name="LaButti K.M."/>
            <person name="Sun H."/>
            <person name="Clum A."/>
            <person name="Pangilinan J.L."/>
            <person name="Lindquist E.A."/>
            <person name="Lucas S."/>
            <person name="Lapidus A."/>
            <person name="Jin M."/>
            <person name="Gunawan C."/>
            <person name="Balan V."/>
            <person name="Dale B.E."/>
            <person name="Jeffries T.W."/>
            <person name="Zinkel R."/>
            <person name="Barry K.W."/>
            <person name="Grigoriev I.V."/>
            <person name="Gasch A.P."/>
        </authorList>
    </citation>
    <scope>NUCLEOTIDE SEQUENCE [LARGE SCALE GENOMIC DNA]</scope>
    <source>
        <strain evidence="2">ATCC 10573</strain>
        <strain evidence="3">ATCC 10573 / BCRC 21748 / CBS 615 / JCM 9827 / NBRC 10315 / NRRL Y-1498 / VKM Y-70</strain>
    </source>
</reference>
<sequence length="335" mass="38115">MTTLTAERLVRLAYKYPSLENSWFLIACACLSVLNQPQEIPKVYHFALRQQLLEFKNDENLLNDKYLLQLAQDSISSSDKFEELSSIGIGLPDVLIPFTYYSKLPLGFKFNQSTSIFEFQNLLTLKFREVLLKVCGLIGIPKTINSLTYLKNVTPTNFRSHNVPQRPNLINHTNFPSSQIIEEDSCGTRLDEQNGIVDTIDGPISPNSINTPVVIDNLKQGSDLWNKVYSNNLNRKIRNQIYQAYPDLWYFIYQGYYSNILSYSQILSDKETSLCIITSLIPQDVNPQLKGHLRGALNLGVPKDQLTDVRSLVFDICDWVGGNYWKGGKDSVAKL</sequence>
<dbReference type="PANTHER" id="PTHR28180:SF2">
    <property type="entry name" value="PEROXISOMAL PROTEIN 2"/>
    <property type="match status" value="1"/>
</dbReference>
<proteinExistence type="predicted"/>
<dbReference type="OrthoDB" id="5537330at2759"/>
<dbReference type="HOGENOM" id="CLU_065389_3_0_1"/>
<protein>
    <submittedName>
        <fullName evidence="1">Carboxymuconolactone decarboxylase</fullName>
    </submittedName>
</protein>
<evidence type="ECO:0000313" key="2">
    <source>
        <dbReference type="EMBL" id="EGV61061.1"/>
    </source>
</evidence>
<dbReference type="GeneID" id="18248229"/>
<dbReference type="KEGG" id="cten:18248229"/>
<dbReference type="InterPro" id="IPR029032">
    <property type="entry name" value="AhpD-like"/>
</dbReference>
<dbReference type="InterPro" id="IPR052999">
    <property type="entry name" value="PTS1_Protein"/>
</dbReference>
<dbReference type="EMBL" id="GL996528">
    <property type="protein sequence ID" value="EGV61060.1"/>
    <property type="molecule type" value="Genomic_DNA"/>
</dbReference>
<dbReference type="SUPFAM" id="SSF69118">
    <property type="entry name" value="AhpD-like"/>
    <property type="match status" value="1"/>
</dbReference>
<name>G3BCX6_CANTC</name>
<organism evidence="3">
    <name type="scientific">Candida tenuis (strain ATCC 10573 / BCRC 21748 / CBS 615 / JCM 9827 / NBRC 10315 / NRRL Y-1498 / VKM Y-70)</name>
    <name type="common">Yeast</name>
    <name type="synonym">Yamadazyma tenuis</name>
    <dbReference type="NCBI Taxonomy" id="590646"/>
    <lineage>
        <taxon>Eukaryota</taxon>
        <taxon>Fungi</taxon>
        <taxon>Dikarya</taxon>
        <taxon>Ascomycota</taxon>
        <taxon>Saccharomycotina</taxon>
        <taxon>Pichiomycetes</taxon>
        <taxon>Debaryomycetaceae</taxon>
        <taxon>Yamadazyma</taxon>
    </lineage>
</organism>
<dbReference type="AlphaFoldDB" id="G3BCX6"/>
<evidence type="ECO:0000313" key="3">
    <source>
        <dbReference type="Proteomes" id="UP000000707"/>
    </source>
</evidence>
<dbReference type="RefSeq" id="XP_006690275.1">
    <property type="nucleotide sequence ID" value="XM_006690212.1"/>
</dbReference>
<dbReference type="PANTHER" id="PTHR28180">
    <property type="entry name" value="CONSERVED MITOCHONDRIAL PROTEIN-RELATED"/>
    <property type="match status" value="1"/>
</dbReference>
<dbReference type="EMBL" id="GL996528">
    <property type="protein sequence ID" value="EGV61061.1"/>
    <property type="molecule type" value="Genomic_DNA"/>
</dbReference>
<dbReference type="eggNOG" id="ENOG502RCP9">
    <property type="taxonomic scope" value="Eukaryota"/>
</dbReference>
<gene>
    <name evidence="2" type="ORF">CANTEDRAFT_116282</name>
</gene>
<dbReference type="Proteomes" id="UP000000707">
    <property type="component" value="Unassembled WGS sequence"/>
</dbReference>
<evidence type="ECO:0000313" key="1">
    <source>
        <dbReference type="EMBL" id="EGV61060.1"/>
    </source>
</evidence>
<dbReference type="Gene3D" id="1.20.1290.10">
    <property type="entry name" value="AhpD-like"/>
    <property type="match status" value="1"/>
</dbReference>
<accession>G3BCX6</accession>
<keyword evidence="3" id="KW-1185">Reference proteome</keyword>